<dbReference type="PANTHER" id="PTHR35336">
    <property type="entry name" value="ADENOSYLCOBINAMIDE AMIDOHYDROLASE"/>
    <property type="match status" value="1"/>
</dbReference>
<dbReference type="InterPro" id="IPR002808">
    <property type="entry name" value="AdoCbi_amidolase"/>
</dbReference>
<gene>
    <name evidence="1" type="ORF">KCH_08340</name>
</gene>
<name>A0A066Z1R1_9ACTN</name>
<dbReference type="Proteomes" id="UP000027178">
    <property type="component" value="Unassembled WGS sequence"/>
</dbReference>
<dbReference type="PATRIC" id="fig|1348663.4.peg.793"/>
<dbReference type="HOGENOM" id="CLU_077662_1_0_11"/>
<comment type="caution">
    <text evidence="1">The sequence shown here is derived from an EMBL/GenBank/DDBJ whole genome shotgun (WGS) entry which is preliminary data.</text>
</comment>
<evidence type="ECO:0000313" key="1">
    <source>
        <dbReference type="EMBL" id="KDN87462.1"/>
    </source>
</evidence>
<keyword evidence="2" id="KW-1185">Reference proteome</keyword>
<dbReference type="InterPro" id="IPR052209">
    <property type="entry name" value="CbiZ"/>
</dbReference>
<dbReference type="Pfam" id="PF01955">
    <property type="entry name" value="CbiZ"/>
    <property type="match status" value="1"/>
</dbReference>
<dbReference type="PANTHER" id="PTHR35336:SF5">
    <property type="entry name" value="ADENOSYLCOBINAMIDE AMIDOHYDROLASE"/>
    <property type="match status" value="1"/>
</dbReference>
<evidence type="ECO:0000313" key="2">
    <source>
        <dbReference type="Proteomes" id="UP000027178"/>
    </source>
</evidence>
<organism evidence="1 2">
    <name type="scientific">Kitasatospora cheerisanensis KCTC 2395</name>
    <dbReference type="NCBI Taxonomy" id="1348663"/>
    <lineage>
        <taxon>Bacteria</taxon>
        <taxon>Bacillati</taxon>
        <taxon>Actinomycetota</taxon>
        <taxon>Actinomycetes</taxon>
        <taxon>Kitasatosporales</taxon>
        <taxon>Streptomycetaceae</taxon>
        <taxon>Kitasatospora</taxon>
    </lineage>
</organism>
<proteinExistence type="predicted"/>
<accession>A0A066Z1R1</accession>
<protein>
    <recommendedName>
        <fullName evidence="3">Adenosylcobinamide amidohydrolase</fullName>
    </recommendedName>
</protein>
<reference evidence="1 2" key="1">
    <citation type="submission" date="2014-05" db="EMBL/GenBank/DDBJ databases">
        <title>Draft Genome Sequence of Kitasatospora cheerisanensis KCTC 2395.</title>
        <authorList>
            <person name="Nam D.H."/>
        </authorList>
    </citation>
    <scope>NUCLEOTIDE SEQUENCE [LARGE SCALE GENOMIC DNA]</scope>
    <source>
        <strain evidence="1 2">KCTC 2395</strain>
    </source>
</reference>
<dbReference type="EMBL" id="JNBY01000035">
    <property type="protein sequence ID" value="KDN87462.1"/>
    <property type="molecule type" value="Genomic_DNA"/>
</dbReference>
<sequence>MAGVDGRPVTVQRAGRIEDGACRHLLVWRAGPGWRMVSSGVLGGGLGEREWVLNAQVRAGYGRLDPDAHLAELAAAQGLVGPGVGLMTAAEVDACTWAEDGGVTAVVTTGIGVPTWAAAPAPDEPSTPVYVPGTINVLAVVPAAVADAGLVNLLATATEAKVQALLEAGRDCSGTPSDAVCVAVRSPVPGEPVDPFGGPRSHWGARLARAVRAAVFEGAVLDRERRAEYDGPPLHPATVPGCELADALGS</sequence>
<dbReference type="eggNOG" id="COG1865">
    <property type="taxonomic scope" value="Bacteria"/>
</dbReference>
<evidence type="ECO:0008006" key="3">
    <source>
        <dbReference type="Google" id="ProtNLM"/>
    </source>
</evidence>
<dbReference type="AlphaFoldDB" id="A0A066Z1R1"/>